<dbReference type="InterPro" id="IPR000524">
    <property type="entry name" value="Tscrpt_reg_HTH_GntR"/>
</dbReference>
<dbReference type="Proteomes" id="UP001287282">
    <property type="component" value="Unassembled WGS sequence"/>
</dbReference>
<evidence type="ECO:0000256" key="1">
    <source>
        <dbReference type="ARBA" id="ARBA00023015"/>
    </source>
</evidence>
<evidence type="ECO:0000313" key="5">
    <source>
        <dbReference type="EMBL" id="MDV2683210.1"/>
    </source>
</evidence>
<organism evidence="5 6">
    <name type="scientific">Alkalihalophilus lindianensis</name>
    <dbReference type="NCBI Taxonomy" id="1630542"/>
    <lineage>
        <taxon>Bacteria</taxon>
        <taxon>Bacillati</taxon>
        <taxon>Bacillota</taxon>
        <taxon>Bacilli</taxon>
        <taxon>Bacillales</taxon>
        <taxon>Bacillaceae</taxon>
        <taxon>Alkalihalophilus</taxon>
    </lineage>
</organism>
<dbReference type="EMBL" id="JAWJBA010000001">
    <property type="protein sequence ID" value="MDV2683210.1"/>
    <property type="molecule type" value="Genomic_DNA"/>
</dbReference>
<dbReference type="SMART" id="SM00345">
    <property type="entry name" value="HTH_GNTR"/>
    <property type="match status" value="1"/>
</dbReference>
<keyword evidence="1" id="KW-0805">Transcription regulation</keyword>
<sequence>MFLTINPKSQTPLYEQIVQQVKELIAKGILEEGEQLPSVRELAAQIVMNPNTVSKAYKELERQDVIVTVRGKGTFVAQASERAIDPRQRKIIQDQLNKLVVEANYANVTKEEMIEWVEKEFKALGGTRHAD</sequence>
<proteinExistence type="predicted"/>
<evidence type="ECO:0000313" key="6">
    <source>
        <dbReference type="Proteomes" id="UP001287282"/>
    </source>
</evidence>
<dbReference type="PROSITE" id="PS50949">
    <property type="entry name" value="HTH_GNTR"/>
    <property type="match status" value="1"/>
</dbReference>
<protein>
    <submittedName>
        <fullName evidence="5">GntR family transcriptional regulator</fullName>
    </submittedName>
</protein>
<keyword evidence="6" id="KW-1185">Reference proteome</keyword>
<dbReference type="RefSeq" id="WP_317120530.1">
    <property type="nucleotide sequence ID" value="NZ_JAWJBA010000001.1"/>
</dbReference>
<dbReference type="Gene3D" id="1.10.10.10">
    <property type="entry name" value="Winged helix-like DNA-binding domain superfamily/Winged helix DNA-binding domain"/>
    <property type="match status" value="1"/>
</dbReference>
<comment type="caution">
    <text evidence="5">The sequence shown here is derived from an EMBL/GenBank/DDBJ whole genome shotgun (WGS) entry which is preliminary data.</text>
</comment>
<name>A0ABU3X5N8_9BACI</name>
<evidence type="ECO:0000259" key="4">
    <source>
        <dbReference type="PROSITE" id="PS50949"/>
    </source>
</evidence>
<dbReference type="InterPro" id="IPR036388">
    <property type="entry name" value="WH-like_DNA-bd_sf"/>
</dbReference>
<dbReference type="PANTHER" id="PTHR38445:SF9">
    <property type="entry name" value="HTH-TYPE TRANSCRIPTIONAL REPRESSOR YTRA"/>
    <property type="match status" value="1"/>
</dbReference>
<reference evidence="5 6" key="1">
    <citation type="submission" date="2023-10" db="EMBL/GenBank/DDBJ databases">
        <title>Screening of Alkalihalobacillus lindianensis BZ-TG-R113 and Its Alleviation of Salt Stress on Rapeseed Growth.</title>
        <authorList>
            <person name="Zhao B."/>
            <person name="Guo T."/>
        </authorList>
    </citation>
    <scope>NUCLEOTIDE SEQUENCE [LARGE SCALE GENOMIC DNA]</scope>
    <source>
        <strain evidence="5 6">BZ-TG-R113</strain>
    </source>
</reference>
<dbReference type="Pfam" id="PF00392">
    <property type="entry name" value="GntR"/>
    <property type="match status" value="1"/>
</dbReference>
<keyword evidence="2" id="KW-0238">DNA-binding</keyword>
<dbReference type="PANTHER" id="PTHR38445">
    <property type="entry name" value="HTH-TYPE TRANSCRIPTIONAL REPRESSOR YTRA"/>
    <property type="match status" value="1"/>
</dbReference>
<dbReference type="SUPFAM" id="SSF46785">
    <property type="entry name" value="Winged helix' DNA-binding domain"/>
    <property type="match status" value="1"/>
</dbReference>
<feature type="domain" description="HTH gntR-type" evidence="4">
    <location>
        <begin position="11"/>
        <end position="79"/>
    </location>
</feature>
<accession>A0ABU3X5N8</accession>
<dbReference type="InterPro" id="IPR036390">
    <property type="entry name" value="WH_DNA-bd_sf"/>
</dbReference>
<evidence type="ECO:0000256" key="2">
    <source>
        <dbReference type="ARBA" id="ARBA00023125"/>
    </source>
</evidence>
<gene>
    <name evidence="5" type="ORF">RYX56_02370</name>
</gene>
<evidence type="ECO:0000256" key="3">
    <source>
        <dbReference type="ARBA" id="ARBA00023163"/>
    </source>
</evidence>
<dbReference type="CDD" id="cd07377">
    <property type="entry name" value="WHTH_GntR"/>
    <property type="match status" value="1"/>
</dbReference>
<keyword evidence="3" id="KW-0804">Transcription</keyword>